<dbReference type="OrthoDB" id="6362968at2759"/>
<feature type="compositionally biased region" description="Basic and acidic residues" evidence="1">
    <location>
        <begin position="165"/>
        <end position="198"/>
    </location>
</feature>
<keyword evidence="3" id="KW-1185">Reference proteome</keyword>
<sequence length="283" mass="31348">MPRAGLEVDPEPLRGIETFVRDILPRHPRATPEGGSSPVPSDPGFEEPPCDNAHLKRKSCLVAEESADSDEADSEHLPSSKRQRITVSAMRRLFAKCNLSDTCDASQPATPEGSGRAASAPPHGASTPQHCPRTAAASESDTEGAADENRSRQNNHPDQSSPVTERSDKRISDKDSGEEHGDKRQRTTKRGTDRDKKEKGGKRATNKEKKQPKEDRDAEKTDNTVATTSEDVLKNNKRQAETQESDTEDKRQPDSKVKRTRRLRRGLKLCSNITCYIKQVLYN</sequence>
<organism evidence="2 3">
    <name type="scientific">Chionoecetes opilio</name>
    <name type="common">Atlantic snow crab</name>
    <name type="synonym">Cancer opilio</name>
    <dbReference type="NCBI Taxonomy" id="41210"/>
    <lineage>
        <taxon>Eukaryota</taxon>
        <taxon>Metazoa</taxon>
        <taxon>Ecdysozoa</taxon>
        <taxon>Arthropoda</taxon>
        <taxon>Crustacea</taxon>
        <taxon>Multicrustacea</taxon>
        <taxon>Malacostraca</taxon>
        <taxon>Eumalacostraca</taxon>
        <taxon>Eucarida</taxon>
        <taxon>Decapoda</taxon>
        <taxon>Pleocyemata</taxon>
        <taxon>Brachyura</taxon>
        <taxon>Eubrachyura</taxon>
        <taxon>Majoidea</taxon>
        <taxon>Majidae</taxon>
        <taxon>Chionoecetes</taxon>
    </lineage>
</organism>
<evidence type="ECO:0000256" key="1">
    <source>
        <dbReference type="SAM" id="MobiDB-lite"/>
    </source>
</evidence>
<feature type="compositionally biased region" description="Polar residues" evidence="1">
    <location>
        <begin position="152"/>
        <end position="164"/>
    </location>
</feature>
<feature type="compositionally biased region" description="Basic and acidic residues" evidence="1">
    <location>
        <begin position="205"/>
        <end position="222"/>
    </location>
</feature>
<evidence type="ECO:0000313" key="3">
    <source>
        <dbReference type="Proteomes" id="UP000770661"/>
    </source>
</evidence>
<feature type="compositionally biased region" description="Basic and acidic residues" evidence="1">
    <location>
        <begin position="248"/>
        <end position="257"/>
    </location>
</feature>
<dbReference type="AlphaFoldDB" id="A0A8J5CKR8"/>
<evidence type="ECO:0000313" key="2">
    <source>
        <dbReference type="EMBL" id="KAG0711407.1"/>
    </source>
</evidence>
<gene>
    <name evidence="2" type="ORF">GWK47_020661</name>
</gene>
<dbReference type="Proteomes" id="UP000770661">
    <property type="component" value="Unassembled WGS sequence"/>
</dbReference>
<dbReference type="EMBL" id="JACEEZ010023336">
    <property type="protein sequence ID" value="KAG0711407.1"/>
    <property type="molecule type" value="Genomic_DNA"/>
</dbReference>
<reference evidence="2" key="1">
    <citation type="submission" date="2020-07" db="EMBL/GenBank/DDBJ databases">
        <title>The High-quality genome of the commercially important snow crab, Chionoecetes opilio.</title>
        <authorList>
            <person name="Jeong J.-H."/>
            <person name="Ryu S."/>
        </authorList>
    </citation>
    <scope>NUCLEOTIDE SEQUENCE</scope>
    <source>
        <strain evidence="2">MADBK_172401_WGS</strain>
        <tissue evidence="2">Digestive gland</tissue>
    </source>
</reference>
<name>A0A8J5CKR8_CHIOP</name>
<accession>A0A8J5CKR8</accession>
<proteinExistence type="predicted"/>
<protein>
    <submittedName>
        <fullName evidence="2">Uncharacterized protein</fullName>
    </submittedName>
</protein>
<comment type="caution">
    <text evidence="2">The sequence shown here is derived from an EMBL/GenBank/DDBJ whole genome shotgun (WGS) entry which is preliminary data.</text>
</comment>
<feature type="compositionally biased region" description="Basic and acidic residues" evidence="1">
    <location>
        <begin position="231"/>
        <end position="241"/>
    </location>
</feature>
<feature type="region of interest" description="Disordered" evidence="1">
    <location>
        <begin position="101"/>
        <end position="262"/>
    </location>
</feature>
<feature type="region of interest" description="Disordered" evidence="1">
    <location>
        <begin position="22"/>
        <end position="85"/>
    </location>
</feature>